<dbReference type="PANTHER" id="PTHR21520">
    <property type="entry name" value="GLUTAMATE-RICH PROTEIN 2"/>
    <property type="match status" value="1"/>
</dbReference>
<proteinExistence type="predicted"/>
<sequence length="204" mass="21952">MTTEDNGNIGGILKPTSSSNEDLSEYTDADESISAPTEFLAEFLSAVMLKDYLTALKYCKLILQYEPNNATAKEFYPLILEKLKQNISLANGNGEEGSSNESEDEESEGNSPSASESASSASEESSEGQEEVEEEEEEIEQGVGDKGSKGSSEGDGTTGSYSSLEDDEAESDQLSALVAKYQTDNVNFGNGNKICKILEESYRV</sequence>
<feature type="region of interest" description="Disordered" evidence="1">
    <location>
        <begin position="1"/>
        <end position="32"/>
    </location>
</feature>
<dbReference type="Gene3D" id="1.25.40.10">
    <property type="entry name" value="Tetratricopeptide repeat domain"/>
    <property type="match status" value="1"/>
</dbReference>
<feature type="non-terminal residue" evidence="2">
    <location>
        <position position="1"/>
    </location>
</feature>
<gene>
    <name evidence="2" type="ORF">YQE_11917</name>
</gene>
<feature type="compositionally biased region" description="Acidic residues" evidence="1">
    <location>
        <begin position="124"/>
        <end position="140"/>
    </location>
</feature>
<dbReference type="AlphaFoldDB" id="N6T1L6"/>
<dbReference type="PANTHER" id="PTHR21520:SF2">
    <property type="entry name" value="GLUTAMATE-RICH PROTEIN 2"/>
    <property type="match status" value="1"/>
</dbReference>
<dbReference type="EMBL" id="KB741270">
    <property type="protein sequence ID" value="ENN71413.1"/>
    <property type="molecule type" value="Genomic_DNA"/>
</dbReference>
<feature type="compositionally biased region" description="Low complexity" evidence="1">
    <location>
        <begin position="149"/>
        <end position="163"/>
    </location>
</feature>
<accession>N6T1L6</accession>
<dbReference type="HOGENOM" id="CLU_1201203_0_0_1"/>
<name>N6T1L6_DENPD</name>
<feature type="region of interest" description="Disordered" evidence="1">
    <location>
        <begin position="90"/>
        <end position="172"/>
    </location>
</feature>
<evidence type="ECO:0000256" key="1">
    <source>
        <dbReference type="SAM" id="MobiDB-lite"/>
    </source>
</evidence>
<dbReference type="SUPFAM" id="SSF48452">
    <property type="entry name" value="TPR-like"/>
    <property type="match status" value="1"/>
</dbReference>
<feature type="compositionally biased region" description="Acidic residues" evidence="1">
    <location>
        <begin position="22"/>
        <end position="31"/>
    </location>
</feature>
<evidence type="ECO:0000313" key="2">
    <source>
        <dbReference type="EMBL" id="ENN71413.1"/>
    </source>
</evidence>
<protein>
    <submittedName>
        <fullName evidence="2">Uncharacterized protein</fullName>
    </submittedName>
</protein>
<feature type="compositionally biased region" description="Low complexity" evidence="1">
    <location>
        <begin position="109"/>
        <end position="123"/>
    </location>
</feature>
<dbReference type="OMA" id="TALKYCK"/>
<dbReference type="InterPro" id="IPR026703">
    <property type="entry name" value="ERICH2"/>
</dbReference>
<dbReference type="InterPro" id="IPR011990">
    <property type="entry name" value="TPR-like_helical_dom_sf"/>
</dbReference>
<dbReference type="OrthoDB" id="9950633at2759"/>
<reference evidence="2" key="1">
    <citation type="journal article" date="2013" name="Genome Biol.">
        <title>Draft genome of the mountain pine beetle, Dendroctonus ponderosae Hopkins, a major forest pest.</title>
        <authorList>
            <person name="Keeling C.I."/>
            <person name="Yuen M.M."/>
            <person name="Liao N.Y."/>
            <person name="Docking T.R."/>
            <person name="Chan S.K."/>
            <person name="Taylor G.A."/>
            <person name="Palmquist D.L."/>
            <person name="Jackman S.D."/>
            <person name="Nguyen A."/>
            <person name="Li M."/>
            <person name="Henderson H."/>
            <person name="Janes J.K."/>
            <person name="Zhao Y."/>
            <person name="Pandoh P."/>
            <person name="Moore R."/>
            <person name="Sperling F.A."/>
            <person name="Huber D.P."/>
            <person name="Birol I."/>
            <person name="Jones S.J."/>
            <person name="Bohlmann J."/>
        </authorList>
    </citation>
    <scope>NUCLEOTIDE SEQUENCE</scope>
</reference>
<feature type="compositionally biased region" description="Low complexity" evidence="1">
    <location>
        <begin position="91"/>
        <end position="100"/>
    </location>
</feature>
<organism evidence="2">
    <name type="scientific">Dendroctonus ponderosae</name>
    <name type="common">Mountain pine beetle</name>
    <dbReference type="NCBI Taxonomy" id="77166"/>
    <lineage>
        <taxon>Eukaryota</taxon>
        <taxon>Metazoa</taxon>
        <taxon>Ecdysozoa</taxon>
        <taxon>Arthropoda</taxon>
        <taxon>Hexapoda</taxon>
        <taxon>Insecta</taxon>
        <taxon>Pterygota</taxon>
        <taxon>Neoptera</taxon>
        <taxon>Endopterygota</taxon>
        <taxon>Coleoptera</taxon>
        <taxon>Polyphaga</taxon>
        <taxon>Cucujiformia</taxon>
        <taxon>Curculionidae</taxon>
        <taxon>Scolytinae</taxon>
        <taxon>Dendroctonus</taxon>
    </lineage>
</organism>